<dbReference type="Proteomes" id="UP000266301">
    <property type="component" value="Chromosome"/>
</dbReference>
<dbReference type="AlphaFoldDB" id="A0A386H383"/>
<keyword evidence="4 9" id="KW-0548">Nucleotidyltransferase</keyword>
<dbReference type="InterPro" id="IPR005836">
    <property type="entry name" value="ADP_Glu_pyroP_CS"/>
</dbReference>
<dbReference type="NCBIfam" id="TIGR02091">
    <property type="entry name" value="glgC"/>
    <property type="match status" value="1"/>
</dbReference>
<dbReference type="GO" id="GO:0008878">
    <property type="term" value="F:glucose-1-phosphate adenylyltransferase activity"/>
    <property type="evidence" value="ECO:0007669"/>
    <property type="project" value="UniProtKB-UniRule"/>
</dbReference>
<feature type="site" description="Could play a key role in the communication between the regulatory and the substrate sites" evidence="9">
    <location>
        <position position="60"/>
    </location>
</feature>
<dbReference type="OrthoDB" id="9801810at2"/>
<dbReference type="NCBIfam" id="NF003670">
    <property type="entry name" value="PRK05293.1"/>
    <property type="match status" value="1"/>
</dbReference>
<feature type="binding site" evidence="9">
    <location>
        <position position="100"/>
    </location>
    <ligand>
        <name>alpha-D-glucose 1-phosphate</name>
        <dbReference type="ChEBI" id="CHEBI:58601"/>
    </ligand>
</feature>
<feature type="domain" description="Nucleotidyl transferase" evidence="10">
    <location>
        <begin position="8"/>
        <end position="261"/>
    </location>
</feature>
<feature type="site" description="Could play a key role in the communication between the regulatory and the substrate sites" evidence="9">
    <location>
        <position position="99"/>
    </location>
</feature>
<gene>
    <name evidence="9" type="primary">glgC</name>
    <name evidence="12" type="ORF">D4Z93_06405</name>
</gene>
<evidence type="ECO:0000259" key="10">
    <source>
        <dbReference type="Pfam" id="PF00483"/>
    </source>
</evidence>
<keyword evidence="2 9" id="KW-0321">Glycogen metabolism</keyword>
<dbReference type="CDD" id="cd04651">
    <property type="entry name" value="LbH_G1P_AT_C"/>
    <property type="match status" value="1"/>
</dbReference>
<comment type="function">
    <text evidence="9">Involved in the biosynthesis of ADP-glucose, a building block required for the elongation reactions to produce glycogen. Catalyzes the reaction between ATP and alpha-D-glucose 1-phosphate (G1P) to produce pyrophosphate and ADP-Glc.</text>
</comment>
<evidence type="ECO:0000256" key="1">
    <source>
        <dbReference type="ARBA" id="ARBA00010443"/>
    </source>
</evidence>
<feature type="binding site" evidence="9">
    <location>
        <begin position="180"/>
        <end position="181"/>
    </location>
    <ligand>
        <name>alpha-D-glucose 1-phosphate</name>
        <dbReference type="ChEBI" id="CHEBI:58601"/>
    </ligand>
</feature>
<keyword evidence="3 9" id="KW-0808">Transferase</keyword>
<dbReference type="HAMAP" id="MF_00624">
    <property type="entry name" value="GlgC"/>
    <property type="match status" value="1"/>
</dbReference>
<evidence type="ECO:0000256" key="3">
    <source>
        <dbReference type="ARBA" id="ARBA00022679"/>
    </source>
</evidence>
<evidence type="ECO:0000256" key="4">
    <source>
        <dbReference type="ARBA" id="ARBA00022695"/>
    </source>
</evidence>
<comment type="catalytic activity">
    <reaction evidence="9">
        <text>alpha-D-glucose 1-phosphate + ATP + H(+) = ADP-alpha-D-glucose + diphosphate</text>
        <dbReference type="Rhea" id="RHEA:12120"/>
        <dbReference type="ChEBI" id="CHEBI:15378"/>
        <dbReference type="ChEBI" id="CHEBI:30616"/>
        <dbReference type="ChEBI" id="CHEBI:33019"/>
        <dbReference type="ChEBI" id="CHEBI:57498"/>
        <dbReference type="ChEBI" id="CHEBI:58601"/>
        <dbReference type="EC" id="2.7.7.27"/>
    </reaction>
</comment>
<evidence type="ECO:0000256" key="9">
    <source>
        <dbReference type="HAMAP-Rule" id="MF_00624"/>
    </source>
</evidence>
<comment type="pathway">
    <text evidence="9">Glycan biosynthesis; glycogen biosynthesis.</text>
</comment>
<sequence length="381" mass="42883">MIKKEIIAMVLAGGQGTRLKELTKFNAKPAVPFGGKYRIIDFTLSNCTHSGIDTVGILTQYQPLTLNNHIGIGSSWDLDKMNGGITILPPHVSETGMNWYSGTADAIYQNINFVDYYEPDYIIVLSGDHIYKMNYSSMLKYHKEKNADATIAVIEIPLKEAYRFGIMNTDKNGRITQFEEKPHNPKSNMASMGIYIFNWKIIKEFLKHDESNPYSGNDFGKDIIPSLIRNGKKLFAYPFKGYWKDVGTIQSYWEANMDLLRQDNKLNLYEDDWKIYSNTPTLPPQYIGNGVKLENSMISDGCVILGDVINSILFPGVHVDKNSRVTNSVILPNVTIENDVIIDKAIIGNNCVIKHNNIISNSDQIVLIGEDREIGLNSIAI</sequence>
<dbReference type="InterPro" id="IPR023049">
    <property type="entry name" value="GlgC_bac"/>
</dbReference>
<keyword evidence="13" id="KW-1185">Reference proteome</keyword>
<dbReference type="PROSITE" id="PS00808">
    <property type="entry name" value="ADP_GLC_PYROPHOSPH_1"/>
    <property type="match status" value="1"/>
</dbReference>
<evidence type="ECO:0000259" key="11">
    <source>
        <dbReference type="Pfam" id="PF24894"/>
    </source>
</evidence>
<dbReference type="PANTHER" id="PTHR43523:SF2">
    <property type="entry name" value="GLUCOSE-1-PHOSPHATE ADENYLYLTRANSFERASE"/>
    <property type="match status" value="1"/>
</dbReference>
<dbReference type="GO" id="GO:0005978">
    <property type="term" value="P:glycogen biosynthetic process"/>
    <property type="evidence" value="ECO:0007669"/>
    <property type="project" value="UniProtKB-UniRule"/>
</dbReference>
<dbReference type="PROSITE" id="PS00810">
    <property type="entry name" value="ADP_GLC_PYROPHOSPH_3"/>
    <property type="match status" value="1"/>
</dbReference>
<comment type="subunit">
    <text evidence="9">Homotetramer.</text>
</comment>
<dbReference type="Pfam" id="PF00483">
    <property type="entry name" value="NTP_transferase"/>
    <property type="match status" value="1"/>
</dbReference>
<dbReference type="InterPro" id="IPR029044">
    <property type="entry name" value="Nucleotide-diphossugar_trans"/>
</dbReference>
<dbReference type="Gene3D" id="2.160.10.10">
    <property type="entry name" value="Hexapeptide repeat proteins"/>
    <property type="match status" value="1"/>
</dbReference>
<keyword evidence="8 9" id="KW-0119">Carbohydrate metabolism</keyword>
<evidence type="ECO:0000256" key="5">
    <source>
        <dbReference type="ARBA" id="ARBA00022741"/>
    </source>
</evidence>
<dbReference type="GO" id="GO:0005524">
    <property type="term" value="F:ATP binding"/>
    <property type="evidence" value="ECO:0007669"/>
    <property type="project" value="UniProtKB-KW"/>
</dbReference>
<evidence type="ECO:0000256" key="6">
    <source>
        <dbReference type="ARBA" id="ARBA00022840"/>
    </source>
</evidence>
<keyword evidence="7 9" id="KW-0320">Glycogen biosynthesis</keyword>
<dbReference type="RefSeq" id="WP_119971475.1">
    <property type="nucleotide sequence ID" value="NZ_CP032416.1"/>
</dbReference>
<dbReference type="CDD" id="cd02508">
    <property type="entry name" value="ADP_Glucose_PP"/>
    <property type="match status" value="1"/>
</dbReference>
<dbReference type="Gene3D" id="3.90.550.10">
    <property type="entry name" value="Spore Coat Polysaccharide Biosynthesis Protein SpsA, Chain A"/>
    <property type="match status" value="1"/>
</dbReference>
<dbReference type="KEGG" id="cfer:D4Z93_06405"/>
<organism evidence="12 13">
    <name type="scientific">Clostridium fermenticellae</name>
    <dbReference type="NCBI Taxonomy" id="2068654"/>
    <lineage>
        <taxon>Bacteria</taxon>
        <taxon>Bacillati</taxon>
        <taxon>Bacillota</taxon>
        <taxon>Clostridia</taxon>
        <taxon>Eubacteriales</taxon>
        <taxon>Clostridiaceae</taxon>
        <taxon>Clostridium</taxon>
    </lineage>
</organism>
<evidence type="ECO:0000313" key="12">
    <source>
        <dbReference type="EMBL" id="AYD40169.1"/>
    </source>
</evidence>
<dbReference type="EC" id="2.7.7.27" evidence="9"/>
<feature type="binding site" evidence="9">
    <location>
        <position position="165"/>
    </location>
    <ligand>
        <name>alpha-D-glucose 1-phosphate</name>
        <dbReference type="ChEBI" id="CHEBI:58601"/>
    </ligand>
</feature>
<dbReference type="InterPro" id="IPR011831">
    <property type="entry name" value="ADP-Glc_PPase"/>
</dbReference>
<name>A0A386H383_9CLOT</name>
<dbReference type="UniPathway" id="UPA00164"/>
<dbReference type="EMBL" id="CP032416">
    <property type="protein sequence ID" value="AYD40169.1"/>
    <property type="molecule type" value="Genomic_DNA"/>
</dbReference>
<feature type="domain" description="Glucose-1-phosphate adenylyltransferase/Bifunctional protein GlmU-like C-terminal hexapeptide" evidence="11">
    <location>
        <begin position="292"/>
        <end position="359"/>
    </location>
</feature>
<keyword evidence="5 9" id="KW-0547">Nucleotide-binding</keyword>
<keyword evidence="6 9" id="KW-0067">ATP-binding</keyword>
<protein>
    <recommendedName>
        <fullName evidence="9">Glucose-1-phosphate adenylyltransferase</fullName>
        <ecNumber evidence="9">2.7.7.27</ecNumber>
    </recommendedName>
    <alternativeName>
        <fullName evidence="9">ADP-glucose pyrophosphorylase</fullName>
        <shortName evidence="9">ADPGlc PPase</shortName>
    </alternativeName>
    <alternativeName>
        <fullName evidence="9">ADP-glucose synthase</fullName>
    </alternativeName>
</protein>
<evidence type="ECO:0000256" key="2">
    <source>
        <dbReference type="ARBA" id="ARBA00022600"/>
    </source>
</evidence>
<accession>A0A386H383</accession>
<dbReference type="PROSITE" id="PS00809">
    <property type="entry name" value="ADP_GLC_PYROPHOSPH_2"/>
    <property type="match status" value="1"/>
</dbReference>
<dbReference type="InterPro" id="IPR005835">
    <property type="entry name" value="NTP_transferase_dom"/>
</dbReference>
<dbReference type="SUPFAM" id="SSF51161">
    <property type="entry name" value="Trimeric LpxA-like enzymes"/>
    <property type="match status" value="1"/>
</dbReference>
<evidence type="ECO:0000256" key="8">
    <source>
        <dbReference type="ARBA" id="ARBA00023277"/>
    </source>
</evidence>
<feature type="binding site" evidence="9">
    <location>
        <position position="191"/>
    </location>
    <ligand>
        <name>alpha-D-glucose 1-phosphate</name>
        <dbReference type="ChEBI" id="CHEBI:58601"/>
    </ligand>
</feature>
<dbReference type="InterPro" id="IPR056818">
    <property type="entry name" value="GlmU/GlgC-like_hexapep"/>
</dbReference>
<dbReference type="InterPro" id="IPR011004">
    <property type="entry name" value="Trimer_LpxA-like_sf"/>
</dbReference>
<dbReference type="Pfam" id="PF24894">
    <property type="entry name" value="Hexapep_GlmU"/>
    <property type="match status" value="1"/>
</dbReference>
<reference evidence="12 13" key="1">
    <citation type="journal article" date="2019" name="Int. J. Syst. Evol. Microbiol.">
        <title>Clostridium fermenticellae sp. nov., isolated from the mud in a fermentation cellar for the production of the Chinese liquor, baijiu.</title>
        <authorList>
            <person name="Xu P.X."/>
            <person name="Chai L.J."/>
            <person name="Qiu T."/>
            <person name="Zhang X.J."/>
            <person name="Lu Z.M."/>
            <person name="Xiao C."/>
            <person name="Wang S.T."/>
            <person name="Shen C.H."/>
            <person name="Shi J.S."/>
            <person name="Xu Z.H."/>
        </authorList>
    </citation>
    <scope>NUCLEOTIDE SEQUENCE [LARGE SCALE GENOMIC DNA]</scope>
    <source>
        <strain evidence="12 13">JN500901</strain>
    </source>
</reference>
<proteinExistence type="inferred from homology"/>
<dbReference type="PANTHER" id="PTHR43523">
    <property type="entry name" value="GLUCOSE-1-PHOSPHATE ADENYLYLTRANSFERASE-RELATED"/>
    <property type="match status" value="1"/>
</dbReference>
<comment type="similarity">
    <text evidence="1 9">Belongs to the bacterial/plant glucose-1-phosphate adenylyltransferase family.</text>
</comment>
<dbReference type="SUPFAM" id="SSF53448">
    <property type="entry name" value="Nucleotide-diphospho-sugar transferases"/>
    <property type="match status" value="1"/>
</dbReference>
<evidence type="ECO:0000256" key="7">
    <source>
        <dbReference type="ARBA" id="ARBA00023056"/>
    </source>
</evidence>
<evidence type="ECO:0000313" key="13">
    <source>
        <dbReference type="Proteomes" id="UP000266301"/>
    </source>
</evidence>